<gene>
    <name evidence="2" type="ORF">DW250_15155</name>
</gene>
<reference evidence="2 3" key="1">
    <citation type="submission" date="2018-08" db="EMBL/GenBank/DDBJ databases">
        <title>A genome reference for cultivated species of the human gut microbiota.</title>
        <authorList>
            <person name="Zou Y."/>
            <person name="Xue W."/>
            <person name="Luo G."/>
        </authorList>
    </citation>
    <scope>NUCLEOTIDE SEQUENCE [LARGE SCALE GENOMIC DNA]</scope>
    <source>
        <strain evidence="2 3">AM22-1</strain>
    </source>
</reference>
<dbReference type="RefSeq" id="WP_118220370.1">
    <property type="nucleotide sequence ID" value="NZ_QRIE01000098.1"/>
</dbReference>
<proteinExistence type="predicted"/>
<protein>
    <submittedName>
        <fullName evidence="2">Uncharacterized protein</fullName>
    </submittedName>
</protein>
<evidence type="ECO:0000313" key="3">
    <source>
        <dbReference type="Proteomes" id="UP000286501"/>
    </source>
</evidence>
<organism evidence="2 3">
    <name type="scientific">Segatella copri</name>
    <dbReference type="NCBI Taxonomy" id="165179"/>
    <lineage>
        <taxon>Bacteria</taxon>
        <taxon>Pseudomonadati</taxon>
        <taxon>Bacteroidota</taxon>
        <taxon>Bacteroidia</taxon>
        <taxon>Bacteroidales</taxon>
        <taxon>Prevotellaceae</taxon>
        <taxon>Segatella</taxon>
    </lineage>
</organism>
<feature type="signal peptide" evidence="1">
    <location>
        <begin position="1"/>
        <end position="20"/>
    </location>
</feature>
<accession>A0A414UE83</accession>
<evidence type="ECO:0000256" key="1">
    <source>
        <dbReference type="SAM" id="SignalP"/>
    </source>
</evidence>
<feature type="chain" id="PRO_5019156413" evidence="1">
    <location>
        <begin position="21"/>
        <end position="350"/>
    </location>
</feature>
<evidence type="ECO:0000313" key="2">
    <source>
        <dbReference type="EMBL" id="RHG61436.1"/>
    </source>
</evidence>
<dbReference type="EMBL" id="QRIN01000105">
    <property type="protein sequence ID" value="RHG61436.1"/>
    <property type="molecule type" value="Genomic_DNA"/>
</dbReference>
<keyword evidence="1" id="KW-0732">Signal</keyword>
<name>A0A414UE83_9BACT</name>
<dbReference type="Proteomes" id="UP000286501">
    <property type="component" value="Unassembled WGS sequence"/>
</dbReference>
<sequence length="350" mass="38036">MKKFTFVLAAMFAFATLGNAAETEETVYFGGAPSWAFKKFADINGPLPLSVTATADWNEVTLTDKASISTSDYKAIKVYYSDLTQVGDNKMQLVIGVKAPGYGQNNNWTLDPADFVDVDPAKESVELELGDKYDGKSIDKLTLALKKVGASITINKVVFVKQNGDEEIQSTSASGEVKQVTATPWFEFTQWNMQYLCDKTCTLLTYTKSAEESQKYVIEFAEPTQDALQWLPMAVTAGGDEAPAYIGIPVGSEKAELELNSETEFTKDKAPVEWTSIKSIALQSGCAAGVTQTVKIKSAKRIITNTTTGISKVENLEVAKDGKCFNLAGQQVGKGYKGIVIKNGKKMVIK</sequence>
<comment type="caution">
    <text evidence="2">The sequence shown here is derived from an EMBL/GenBank/DDBJ whole genome shotgun (WGS) entry which is preliminary data.</text>
</comment>
<dbReference type="AlphaFoldDB" id="A0A414UE83"/>